<dbReference type="SUPFAM" id="SSF46785">
    <property type="entry name" value="Winged helix' DNA-binding domain"/>
    <property type="match status" value="1"/>
</dbReference>
<reference evidence="2 3" key="1">
    <citation type="journal article" date="2016" name="Nat. Commun.">
        <title>Thousands of microbial genomes shed light on interconnected biogeochemical processes in an aquifer system.</title>
        <authorList>
            <person name="Anantharaman K."/>
            <person name="Brown C.T."/>
            <person name="Hug L.A."/>
            <person name="Sharon I."/>
            <person name="Castelle C.J."/>
            <person name="Probst A.J."/>
            <person name="Thomas B.C."/>
            <person name="Singh A."/>
            <person name="Wilkins M.J."/>
            <person name="Karaoz U."/>
            <person name="Brodie E.L."/>
            <person name="Williams K.H."/>
            <person name="Hubbard S.S."/>
            <person name="Banfield J.F."/>
        </authorList>
    </citation>
    <scope>NUCLEOTIDE SEQUENCE [LARGE SCALE GENOMIC DNA]</scope>
</reference>
<dbReference type="AlphaFoldDB" id="A0A1F7RK84"/>
<proteinExistence type="predicted"/>
<evidence type="ECO:0000313" key="3">
    <source>
        <dbReference type="Proteomes" id="UP000179266"/>
    </source>
</evidence>
<dbReference type="InterPro" id="IPR036388">
    <property type="entry name" value="WH-like_DNA-bd_sf"/>
</dbReference>
<dbReference type="Pfam" id="PF13412">
    <property type="entry name" value="HTH_24"/>
    <property type="match status" value="1"/>
</dbReference>
<protein>
    <recommendedName>
        <fullName evidence="1">C-methyltransferase domain-containing protein</fullName>
    </recommendedName>
</protein>
<comment type="caution">
    <text evidence="2">The sequence shown here is derived from an EMBL/GenBank/DDBJ whole genome shotgun (WGS) entry which is preliminary data.</text>
</comment>
<organism evidence="2 3">
    <name type="scientific">Candidatus Schekmanbacteria bacterium RBG_13_48_7</name>
    <dbReference type="NCBI Taxonomy" id="1817878"/>
    <lineage>
        <taxon>Bacteria</taxon>
        <taxon>Candidatus Schekmaniibacteriota</taxon>
    </lineage>
</organism>
<gene>
    <name evidence="2" type="ORF">A2161_00540</name>
</gene>
<dbReference type="Proteomes" id="UP000179266">
    <property type="component" value="Unassembled WGS sequence"/>
</dbReference>
<evidence type="ECO:0000313" key="2">
    <source>
        <dbReference type="EMBL" id="OGL41969.1"/>
    </source>
</evidence>
<dbReference type="SUPFAM" id="SSF53335">
    <property type="entry name" value="S-adenosyl-L-methionine-dependent methyltransferases"/>
    <property type="match status" value="1"/>
</dbReference>
<accession>A0A1F7RK84</accession>
<evidence type="ECO:0000259" key="1">
    <source>
        <dbReference type="Pfam" id="PF08484"/>
    </source>
</evidence>
<name>A0A1F7RK84_9BACT</name>
<dbReference type="EMBL" id="MGDD01000337">
    <property type="protein sequence ID" value="OGL41969.1"/>
    <property type="molecule type" value="Genomic_DNA"/>
</dbReference>
<dbReference type="Gene3D" id="1.10.10.10">
    <property type="entry name" value="Winged helix-like DNA-binding domain superfamily/Winged helix DNA-binding domain"/>
    <property type="match status" value="1"/>
</dbReference>
<dbReference type="InterPro" id="IPR013691">
    <property type="entry name" value="MeTrfase_14"/>
</dbReference>
<feature type="domain" description="C-methyltransferase" evidence="1">
    <location>
        <begin position="109"/>
        <end position="200"/>
    </location>
</feature>
<dbReference type="Gene3D" id="3.40.50.720">
    <property type="entry name" value="NAD(P)-binding Rossmann-like Domain"/>
    <property type="match status" value="1"/>
</dbReference>
<dbReference type="Pfam" id="PF08484">
    <property type="entry name" value="Methyltransf_14"/>
    <property type="match status" value="1"/>
</dbReference>
<sequence length="210" mass="23883">MKLREQKMIKETLEFLQPTPKYRELCILKELENNPKYSQKKIAEKVGLAPSMVNTYIKNISKRGFLKCTGENHKNMQYILTEKGQAWKIELLMKFLNETILLYKAGKNEFKQKLMIFINEGMKKVVLYGASDTCELVMNALGNLGIKILALVDSDPKIHGKVINGFVVKPPCAIEELKPDFVIITSLGCGEEIYSDISGLEKIGIRVRKL</sequence>
<dbReference type="InterPro" id="IPR029063">
    <property type="entry name" value="SAM-dependent_MTases_sf"/>
</dbReference>
<dbReference type="InterPro" id="IPR036390">
    <property type="entry name" value="WH_DNA-bd_sf"/>
</dbReference>